<evidence type="ECO:0000256" key="3">
    <source>
        <dbReference type="ARBA" id="ARBA00023274"/>
    </source>
</evidence>
<organism evidence="5 6">
    <name type="scientific">Candidatus Collierbacteria bacterium RIFOXYA2_FULL_46_10</name>
    <dbReference type="NCBI Taxonomy" id="1817726"/>
    <lineage>
        <taxon>Bacteria</taxon>
        <taxon>Candidatus Collieribacteriota</taxon>
    </lineage>
</organism>
<dbReference type="PANTHER" id="PTHR11545:SF2">
    <property type="entry name" value="LARGE RIBOSOMAL SUBUNIT PROTEIN UL13M"/>
    <property type="match status" value="1"/>
</dbReference>
<dbReference type="Gene3D" id="3.90.1180.10">
    <property type="entry name" value="Ribosomal protein L13"/>
    <property type="match status" value="1"/>
</dbReference>
<comment type="subunit">
    <text evidence="4">Part of the 50S ribosomal subunit.</text>
</comment>
<dbReference type="Pfam" id="PF00572">
    <property type="entry name" value="Ribosomal_L13"/>
    <property type="match status" value="1"/>
</dbReference>
<comment type="similarity">
    <text evidence="1 4">Belongs to the universal ribosomal protein uL13 family.</text>
</comment>
<sequence length="143" mass="15997">MKTTSAKNASTVRAWHLLDCQGATLGRLASQIAGLLMGKHKPSFTPNLDLGDYCVVINAKAIHVTGNKLLAKTYSRHSNYPGGYREITLGKQMEKDARKVIEFAVRGMLPKNKLQSPRLRRLKIYLDSTHPHANNFTHKEKLS</sequence>
<dbReference type="NCBIfam" id="TIGR01066">
    <property type="entry name" value="rplM_bact"/>
    <property type="match status" value="1"/>
</dbReference>
<dbReference type="GO" id="GO:0017148">
    <property type="term" value="P:negative regulation of translation"/>
    <property type="evidence" value="ECO:0007669"/>
    <property type="project" value="TreeGrafter"/>
</dbReference>
<accession>A0A1F5F856</accession>
<reference evidence="5 6" key="1">
    <citation type="journal article" date="2016" name="Nat. Commun.">
        <title>Thousands of microbial genomes shed light on interconnected biogeochemical processes in an aquifer system.</title>
        <authorList>
            <person name="Anantharaman K."/>
            <person name="Brown C.T."/>
            <person name="Hug L.A."/>
            <person name="Sharon I."/>
            <person name="Castelle C.J."/>
            <person name="Probst A.J."/>
            <person name="Thomas B.C."/>
            <person name="Singh A."/>
            <person name="Wilkins M.J."/>
            <person name="Karaoz U."/>
            <person name="Brodie E.L."/>
            <person name="Williams K.H."/>
            <person name="Hubbard S.S."/>
            <person name="Banfield J.F."/>
        </authorList>
    </citation>
    <scope>NUCLEOTIDE SEQUENCE [LARGE SCALE GENOMIC DNA]</scope>
</reference>
<dbReference type="PIRSF" id="PIRSF002181">
    <property type="entry name" value="Ribosomal_L13"/>
    <property type="match status" value="1"/>
</dbReference>
<keyword evidence="2 4" id="KW-0689">Ribosomal protein</keyword>
<comment type="caution">
    <text evidence="5">The sequence shown here is derived from an EMBL/GenBank/DDBJ whole genome shotgun (WGS) entry which is preliminary data.</text>
</comment>
<proteinExistence type="inferred from homology"/>
<dbReference type="GO" id="GO:0022625">
    <property type="term" value="C:cytosolic large ribosomal subunit"/>
    <property type="evidence" value="ECO:0007669"/>
    <property type="project" value="TreeGrafter"/>
</dbReference>
<dbReference type="Proteomes" id="UP000176191">
    <property type="component" value="Unassembled WGS sequence"/>
</dbReference>
<name>A0A1F5F856_9BACT</name>
<dbReference type="InterPro" id="IPR005823">
    <property type="entry name" value="Ribosomal_uL13_bac-type"/>
</dbReference>
<dbReference type="GO" id="GO:0006412">
    <property type="term" value="P:translation"/>
    <property type="evidence" value="ECO:0007669"/>
    <property type="project" value="UniProtKB-UniRule"/>
</dbReference>
<dbReference type="CDD" id="cd00392">
    <property type="entry name" value="Ribosomal_L13"/>
    <property type="match status" value="1"/>
</dbReference>
<dbReference type="InterPro" id="IPR036899">
    <property type="entry name" value="Ribosomal_uL13_sf"/>
</dbReference>
<evidence type="ECO:0000256" key="1">
    <source>
        <dbReference type="ARBA" id="ARBA00006227"/>
    </source>
</evidence>
<evidence type="ECO:0000313" key="5">
    <source>
        <dbReference type="EMBL" id="OGD75534.1"/>
    </source>
</evidence>
<dbReference type="AlphaFoldDB" id="A0A1F5F856"/>
<evidence type="ECO:0000256" key="4">
    <source>
        <dbReference type="HAMAP-Rule" id="MF_01366"/>
    </source>
</evidence>
<comment type="function">
    <text evidence="4">This protein is one of the early assembly proteins of the 50S ribosomal subunit, although it is not seen to bind rRNA by itself. It is important during the early stages of 50S assembly.</text>
</comment>
<dbReference type="GO" id="GO:0003735">
    <property type="term" value="F:structural constituent of ribosome"/>
    <property type="evidence" value="ECO:0007669"/>
    <property type="project" value="InterPro"/>
</dbReference>
<gene>
    <name evidence="4" type="primary">rplM</name>
    <name evidence="5" type="ORF">A2228_03480</name>
</gene>
<dbReference type="SUPFAM" id="SSF52161">
    <property type="entry name" value="Ribosomal protein L13"/>
    <property type="match status" value="1"/>
</dbReference>
<protein>
    <recommendedName>
        <fullName evidence="4">Large ribosomal subunit protein uL13</fullName>
    </recommendedName>
</protein>
<dbReference type="GO" id="GO:0003729">
    <property type="term" value="F:mRNA binding"/>
    <property type="evidence" value="ECO:0007669"/>
    <property type="project" value="TreeGrafter"/>
</dbReference>
<dbReference type="HAMAP" id="MF_01366">
    <property type="entry name" value="Ribosomal_uL13"/>
    <property type="match status" value="1"/>
</dbReference>
<keyword evidence="3 4" id="KW-0687">Ribonucleoprotein</keyword>
<evidence type="ECO:0000256" key="2">
    <source>
        <dbReference type="ARBA" id="ARBA00022980"/>
    </source>
</evidence>
<dbReference type="PANTHER" id="PTHR11545">
    <property type="entry name" value="RIBOSOMAL PROTEIN L13"/>
    <property type="match status" value="1"/>
</dbReference>
<evidence type="ECO:0000313" key="6">
    <source>
        <dbReference type="Proteomes" id="UP000176191"/>
    </source>
</evidence>
<dbReference type="InterPro" id="IPR005822">
    <property type="entry name" value="Ribosomal_uL13"/>
</dbReference>
<dbReference type="EMBL" id="MFAK01000002">
    <property type="protein sequence ID" value="OGD75534.1"/>
    <property type="molecule type" value="Genomic_DNA"/>
</dbReference>